<dbReference type="OrthoDB" id="9795813at2"/>
<dbReference type="Pfam" id="PF09515">
    <property type="entry name" value="Thia_YuaJ"/>
    <property type="match status" value="1"/>
</dbReference>
<dbReference type="EMBL" id="JQCN01000018">
    <property type="protein sequence ID" value="KRO00644.1"/>
    <property type="molecule type" value="Genomic_DNA"/>
</dbReference>
<dbReference type="Proteomes" id="UP000051886">
    <property type="component" value="Unassembled WGS sequence"/>
</dbReference>
<dbReference type="GO" id="GO:0015234">
    <property type="term" value="F:thiamine transmembrane transporter activity"/>
    <property type="evidence" value="ECO:0007669"/>
    <property type="project" value="InterPro"/>
</dbReference>
<dbReference type="STRING" id="449659.IV66_GL001318"/>
<protein>
    <submittedName>
        <fullName evidence="2">Membrane protein</fullName>
    </submittedName>
</protein>
<sequence length="189" mass="20680">MSQTKNSTRLLTETAIMSALSIVLSYIVIFRMPQGGSVSLVLLPLIFLALRRGPIWACTAGAICGVVQLMFGGYFLNPLQVIFDYVLSFGTVGFAGFFAKPLQGALQERNQVKIFGYTLAASLLGGFMAYLNNVISGIVFYAEYTPKGQSVFAYSTIYNATYMIPETLASMVIVWLLAVRAPKLFLPDK</sequence>
<dbReference type="InterPro" id="IPR012651">
    <property type="entry name" value="Thia_Transptr_ThiT"/>
</dbReference>
<feature type="transmembrane region" description="Helical" evidence="1">
    <location>
        <begin position="35"/>
        <end position="50"/>
    </location>
</feature>
<gene>
    <name evidence="2" type="ORF">IV66_GL001318</name>
</gene>
<dbReference type="RefSeq" id="WP_017867483.1">
    <property type="nucleotide sequence ID" value="NZ_BJYB01000017.1"/>
</dbReference>
<dbReference type="PATRIC" id="fig|449659.4.peg.1336"/>
<feature type="transmembrane region" description="Helical" evidence="1">
    <location>
        <begin position="82"/>
        <end position="102"/>
    </location>
</feature>
<dbReference type="AlphaFoldDB" id="A0A0R2LFN2"/>
<evidence type="ECO:0000256" key="1">
    <source>
        <dbReference type="SAM" id="Phobius"/>
    </source>
</evidence>
<evidence type="ECO:0000313" key="2">
    <source>
        <dbReference type="EMBL" id="KRO00644.1"/>
    </source>
</evidence>
<name>A0A0R2LFN2_9LACO</name>
<feature type="transmembrane region" description="Helical" evidence="1">
    <location>
        <begin position="162"/>
        <end position="179"/>
    </location>
</feature>
<keyword evidence="1" id="KW-1133">Transmembrane helix</keyword>
<organism evidence="2 3">
    <name type="scientific">Ligilactobacillus pobuzihii</name>
    <dbReference type="NCBI Taxonomy" id="449659"/>
    <lineage>
        <taxon>Bacteria</taxon>
        <taxon>Bacillati</taxon>
        <taxon>Bacillota</taxon>
        <taxon>Bacilli</taxon>
        <taxon>Lactobacillales</taxon>
        <taxon>Lactobacillaceae</taxon>
        <taxon>Ligilactobacillus</taxon>
    </lineage>
</organism>
<comment type="caution">
    <text evidence="2">The sequence shown here is derived from an EMBL/GenBank/DDBJ whole genome shotgun (WGS) entry which is preliminary data.</text>
</comment>
<feature type="transmembrane region" description="Helical" evidence="1">
    <location>
        <begin position="10"/>
        <end position="29"/>
    </location>
</feature>
<proteinExistence type="predicted"/>
<keyword evidence="3" id="KW-1185">Reference proteome</keyword>
<feature type="transmembrane region" description="Helical" evidence="1">
    <location>
        <begin position="55"/>
        <end position="76"/>
    </location>
</feature>
<evidence type="ECO:0000313" key="3">
    <source>
        <dbReference type="Proteomes" id="UP000051886"/>
    </source>
</evidence>
<keyword evidence="1" id="KW-0812">Transmembrane</keyword>
<keyword evidence="1" id="KW-0472">Membrane</keyword>
<dbReference type="GO" id="GO:0005886">
    <property type="term" value="C:plasma membrane"/>
    <property type="evidence" value="ECO:0007669"/>
    <property type="project" value="InterPro"/>
</dbReference>
<feature type="transmembrane region" description="Helical" evidence="1">
    <location>
        <begin position="114"/>
        <end position="142"/>
    </location>
</feature>
<accession>A0A0R2LFN2</accession>
<reference evidence="2 3" key="1">
    <citation type="journal article" date="2015" name="Genome Announc.">
        <title>Expanding the biotechnology potential of lactobacilli through comparative genomics of 213 strains and associated genera.</title>
        <authorList>
            <person name="Sun Z."/>
            <person name="Harris H.M."/>
            <person name="McCann A."/>
            <person name="Guo C."/>
            <person name="Argimon S."/>
            <person name="Zhang W."/>
            <person name="Yang X."/>
            <person name="Jeffery I.B."/>
            <person name="Cooney J.C."/>
            <person name="Kagawa T.F."/>
            <person name="Liu W."/>
            <person name="Song Y."/>
            <person name="Salvetti E."/>
            <person name="Wrobel A."/>
            <person name="Rasinkangas P."/>
            <person name="Parkhill J."/>
            <person name="Rea M.C."/>
            <person name="O'Sullivan O."/>
            <person name="Ritari J."/>
            <person name="Douillard F.P."/>
            <person name="Paul Ross R."/>
            <person name="Yang R."/>
            <person name="Briner A.E."/>
            <person name="Felis G.E."/>
            <person name="de Vos W.M."/>
            <person name="Barrangou R."/>
            <person name="Klaenhammer T.R."/>
            <person name="Caufield P.W."/>
            <person name="Cui Y."/>
            <person name="Zhang H."/>
            <person name="O'Toole P.W."/>
        </authorList>
    </citation>
    <scope>NUCLEOTIDE SEQUENCE [LARGE SCALE GENOMIC DNA]</scope>
    <source>
        <strain evidence="2 3">NBRC 103219</strain>
    </source>
</reference>
<dbReference type="Gene3D" id="1.10.1760.20">
    <property type="match status" value="1"/>
</dbReference>
<dbReference type="NCBIfam" id="TIGR02357">
    <property type="entry name" value="ECF_ThiT_YuaJ"/>
    <property type="match status" value="1"/>
</dbReference>